<keyword evidence="4" id="KW-0010">Activator</keyword>
<gene>
    <name evidence="8" type="primary">sgrR</name>
    <name evidence="9" type="ORF">CTZ24_26080</name>
    <name evidence="8" type="ORF">Q3404_10295</name>
</gene>
<dbReference type="Proteomes" id="UP001171299">
    <property type="component" value="Unassembled WGS sequence"/>
</dbReference>
<dbReference type="InterPro" id="IPR023767">
    <property type="entry name" value="Tscrpt_reg_SgrR"/>
</dbReference>
<dbReference type="SUPFAM" id="SSF53850">
    <property type="entry name" value="Periplasmic binding protein-like II"/>
    <property type="match status" value="1"/>
</dbReference>
<dbReference type="RefSeq" id="WP_208727338.1">
    <property type="nucleotide sequence ID" value="NZ_CP024640.1"/>
</dbReference>
<dbReference type="GO" id="GO:0003677">
    <property type="term" value="F:DNA binding"/>
    <property type="evidence" value="ECO:0007669"/>
    <property type="project" value="UniProtKB-KW"/>
</dbReference>
<feature type="domain" description="Solute-binding protein family 5" evidence="6">
    <location>
        <begin position="165"/>
        <end position="328"/>
    </location>
</feature>
<reference evidence="8" key="3">
    <citation type="submission" date="2023-07" db="EMBL/GenBank/DDBJ databases">
        <title>The extreme plant-growth-promoting properties of Pantoea phytobeneficialis PF55 revealed by functional and genomic analysis.</title>
        <authorList>
            <person name="Nascimento F.X."/>
            <person name="Marcio R.J."/>
        </authorList>
    </citation>
    <scope>NUCLEOTIDE SEQUENCE</scope>
    <source>
        <strain evidence="8">PF55</strain>
    </source>
</reference>
<geneLocation type="plasmid" evidence="10">
    <name>pmsr2d</name>
</geneLocation>
<proteinExistence type="predicted"/>
<keyword evidence="9" id="KW-0614">Plasmid</keyword>
<dbReference type="Gene3D" id="3.40.190.10">
    <property type="entry name" value="Periplasmic binding protein-like II"/>
    <property type="match status" value="1"/>
</dbReference>
<name>A0AAP9HB99_9GAMM</name>
<evidence type="ECO:0000256" key="4">
    <source>
        <dbReference type="ARBA" id="ARBA00023159"/>
    </source>
</evidence>
<evidence type="ECO:0000256" key="1">
    <source>
        <dbReference type="ARBA" id="ARBA00022491"/>
    </source>
</evidence>
<reference evidence="9" key="2">
    <citation type="journal article" date="2020" name="Environ. Microbiol.">
        <title>The extreme plant-growth-promoting properties of Pantoea phytobeneficialis MSR2 revealed by functional and genomic analysis.</title>
        <authorList>
            <person name="Nascimento F.X."/>
            <person name="Hernandez A.G."/>
            <person name="Glick B.R."/>
            <person name="Rossi M.J."/>
        </authorList>
    </citation>
    <scope>NUCLEOTIDE SEQUENCE</scope>
    <source>
        <strain evidence="9">MSR2</strain>
    </source>
</reference>
<dbReference type="Proteomes" id="UP000424872">
    <property type="component" value="Plasmid pMSR2D"/>
</dbReference>
<dbReference type="PANTHER" id="PTHR30290">
    <property type="entry name" value="PERIPLASMIC BINDING COMPONENT OF ABC TRANSPORTER"/>
    <property type="match status" value="1"/>
</dbReference>
<evidence type="ECO:0000313" key="11">
    <source>
        <dbReference type="Proteomes" id="UP001171299"/>
    </source>
</evidence>
<evidence type="ECO:0000256" key="3">
    <source>
        <dbReference type="ARBA" id="ARBA00023125"/>
    </source>
</evidence>
<dbReference type="GO" id="GO:1904680">
    <property type="term" value="F:peptide transmembrane transporter activity"/>
    <property type="evidence" value="ECO:0007669"/>
    <property type="project" value="TreeGrafter"/>
</dbReference>
<keyword evidence="2" id="KW-0805">Transcription regulation</keyword>
<dbReference type="KEGG" id="ppho:CTZ24_26080"/>
<evidence type="ECO:0000256" key="2">
    <source>
        <dbReference type="ARBA" id="ARBA00023015"/>
    </source>
</evidence>
<keyword evidence="5" id="KW-0804">Transcription</keyword>
<sequence length="566" mass="64687">MSSQRLEQHYQKLLTLFPQREALTTLQTLADALFCSKRHMRTLIIQMQSAGWLAWHARPGRGHLAKLELRYSQQQLMLAKAERLLDLNDMRGVLTLLGDEKHHLASLLRGRLGHSVQDERQSLRVPYYRPLQNLYPGTALRRTEIHLIRQIFSGLTRIDEHSGQVEQDIAHRWRRLDALHWRFYLRPGVLFHDGTSLTSHDVVASLTRSTQSPLFSHLKSVLAQGELSVMIELSHPDELLPQLLADAAALILPADHHQRPDFASHPVGSGPYQVAENNEWHLRLTAFDRYFGFRSLLDEIDIITCLEPVPSDRPSALLSSGMSDIEYVAALGAHFTASAEEPVLERGGYFLLCDSRSPLWHNPAHRRWIRAQLAPQAIRQQMPETVRALWLPAESLLSDWSHQIAKGGMRTPDLQRLRLAYHHQHWEFPVLIRACQQILAASGVDVEAIEMPYEAWAAGAGDADLWLGTVNFTLPEAWNVGAWLTGMPLLKTSISGGDEHLFSHWQQQWRAGVLPARQLTEIIIREGWLQPLFHHWMRLQGPEQAQGMHFNNLGWFDFTSTWIEPE</sequence>
<keyword evidence="1" id="KW-0678">Repressor</keyword>
<evidence type="ECO:0000313" key="8">
    <source>
        <dbReference type="EMBL" id="MDO6406970.1"/>
    </source>
</evidence>
<dbReference type="EMBL" id="CP024640">
    <property type="protein sequence ID" value="QGR09936.1"/>
    <property type="molecule type" value="Genomic_DNA"/>
</dbReference>
<protein>
    <submittedName>
        <fullName evidence="8">HTH-type transcriptional regulator SgrR</fullName>
    </submittedName>
    <submittedName>
        <fullName evidence="9">SgrR family transcriptional regulator</fullName>
    </submittedName>
</protein>
<dbReference type="InterPro" id="IPR039424">
    <property type="entry name" value="SBP_5"/>
</dbReference>
<dbReference type="EMBL" id="JAUOOM010000008">
    <property type="protein sequence ID" value="MDO6406970.1"/>
    <property type="molecule type" value="Genomic_DNA"/>
</dbReference>
<dbReference type="PANTHER" id="PTHR30290:SF72">
    <property type="entry name" value="HTH-TYPE TRANSCRIPTIONAL REGULATOR SGRR"/>
    <property type="match status" value="1"/>
</dbReference>
<accession>A0AAP9HB99</accession>
<reference evidence="10" key="1">
    <citation type="submission" date="2017-11" db="EMBL/GenBank/DDBJ databases">
        <title>Genome sequence of Pantoea sp. MSR2.</title>
        <authorList>
            <person name="Nascimento F.X."/>
        </authorList>
    </citation>
    <scope>NUCLEOTIDE SEQUENCE [LARGE SCALE GENOMIC DNA]</scope>
    <source>
        <strain evidence="10">MSR2</strain>
        <plasmid evidence="10">pmsr2d</plasmid>
    </source>
</reference>
<dbReference type="CDD" id="cd08507">
    <property type="entry name" value="PBP2_SgrR_like"/>
    <property type="match status" value="1"/>
</dbReference>
<dbReference type="AlphaFoldDB" id="A0AAP9HB99"/>
<keyword evidence="3" id="KW-0238">DNA-binding</keyword>
<evidence type="ECO:0000259" key="6">
    <source>
        <dbReference type="Pfam" id="PF00496"/>
    </source>
</evidence>
<evidence type="ECO:0000256" key="5">
    <source>
        <dbReference type="ARBA" id="ARBA00023163"/>
    </source>
</evidence>
<dbReference type="InterPro" id="IPR000914">
    <property type="entry name" value="SBP_5_dom"/>
</dbReference>
<dbReference type="GO" id="GO:0015833">
    <property type="term" value="P:peptide transport"/>
    <property type="evidence" value="ECO:0007669"/>
    <property type="project" value="TreeGrafter"/>
</dbReference>
<organism evidence="9 10">
    <name type="scientific">Pantoea phytobeneficialis</name>
    <dbReference type="NCBI Taxonomy" id="2052056"/>
    <lineage>
        <taxon>Bacteria</taxon>
        <taxon>Pseudomonadati</taxon>
        <taxon>Pseudomonadota</taxon>
        <taxon>Gammaproteobacteria</taxon>
        <taxon>Enterobacterales</taxon>
        <taxon>Erwiniaceae</taxon>
        <taxon>Pantoea</taxon>
    </lineage>
</organism>
<evidence type="ECO:0000313" key="9">
    <source>
        <dbReference type="EMBL" id="QGR09936.1"/>
    </source>
</evidence>
<dbReference type="Pfam" id="PF00496">
    <property type="entry name" value="SBP_bac_5"/>
    <property type="match status" value="1"/>
</dbReference>
<evidence type="ECO:0000313" key="10">
    <source>
        <dbReference type="Proteomes" id="UP000424872"/>
    </source>
</evidence>
<feature type="domain" description="Transcriptional regulator SgrR N-terminal HTH" evidence="7">
    <location>
        <begin position="5"/>
        <end position="118"/>
    </location>
</feature>
<geneLocation type="plasmid" evidence="9">
    <name>pMSR2D</name>
</geneLocation>
<keyword evidence="11" id="KW-1185">Reference proteome</keyword>
<evidence type="ECO:0000259" key="7">
    <source>
        <dbReference type="Pfam" id="PF12793"/>
    </source>
</evidence>
<dbReference type="NCBIfam" id="NF010149">
    <property type="entry name" value="PRK13626.1"/>
    <property type="match status" value="1"/>
</dbReference>
<dbReference type="InterPro" id="IPR025370">
    <property type="entry name" value="SgrR_HTH_N"/>
</dbReference>
<dbReference type="Pfam" id="PF12793">
    <property type="entry name" value="SgrR_N"/>
    <property type="match status" value="1"/>
</dbReference>